<dbReference type="InterPro" id="IPR016071">
    <property type="entry name" value="Staphylococal_nuclease_OB-fold"/>
</dbReference>
<comment type="caution">
    <text evidence="2">The sequence shown here is derived from an EMBL/GenBank/DDBJ whole genome shotgun (WGS) entry which is preliminary data.</text>
</comment>
<dbReference type="PROSITE" id="PS50830">
    <property type="entry name" value="TNASE_3"/>
    <property type="match status" value="1"/>
</dbReference>
<accession>A0ABS6MDF2</accession>
<feature type="domain" description="TNase-like" evidence="1">
    <location>
        <begin position="19"/>
        <end position="148"/>
    </location>
</feature>
<dbReference type="PANTHER" id="PTHR12302:SF3">
    <property type="entry name" value="SERINE_THREONINE-PROTEIN KINASE 31"/>
    <property type="match status" value="1"/>
</dbReference>
<dbReference type="Pfam" id="PF00565">
    <property type="entry name" value="SNase"/>
    <property type="match status" value="1"/>
</dbReference>
<dbReference type="RefSeq" id="WP_217335727.1">
    <property type="nucleotide sequence ID" value="NZ_JAHQZT010000020.1"/>
</dbReference>
<evidence type="ECO:0000313" key="2">
    <source>
        <dbReference type="EMBL" id="MBV0934319.1"/>
    </source>
</evidence>
<evidence type="ECO:0000259" key="1">
    <source>
        <dbReference type="PROSITE" id="PS50830"/>
    </source>
</evidence>
<keyword evidence="3" id="KW-1185">Reference proteome</keyword>
<gene>
    <name evidence="2" type="ORF">KTN04_13320</name>
</gene>
<sequence>MGLVSGRQALAAECPRLPGGFQARVEQVYDGDTLRLSDGRKVRLVDINTPELGRDGRADEPHAEAARQWLRRAVQGRRVYLLPGAERADRYGRRLAHLYLPDGTLAAELLVARGLGYVLARSARPELTACLFAAETSARRAGLGVWQSAPLAAERVRRSGFAVLQGRISRITPTRRGTYIDLDDHLAVFVSTSVMAGSPRWQIGRRLQVRGWVVDRLQRHKSLRPGQQRWRLDLTHSLHLRGD</sequence>
<dbReference type="EMBL" id="JAHQZT010000020">
    <property type="protein sequence ID" value="MBV0934319.1"/>
    <property type="molecule type" value="Genomic_DNA"/>
</dbReference>
<proteinExistence type="predicted"/>
<name>A0ABS6MDF2_9GAMM</name>
<dbReference type="SMART" id="SM00318">
    <property type="entry name" value="SNc"/>
    <property type="match status" value="1"/>
</dbReference>
<dbReference type="PANTHER" id="PTHR12302">
    <property type="entry name" value="EBNA2 BINDING PROTEIN P100"/>
    <property type="match status" value="1"/>
</dbReference>
<dbReference type="Proteomes" id="UP000755551">
    <property type="component" value="Unassembled WGS sequence"/>
</dbReference>
<organism evidence="2 3">
    <name type="scientific">Marinobacterium weihaiense</name>
    <dbReference type="NCBI Taxonomy" id="2851016"/>
    <lineage>
        <taxon>Bacteria</taxon>
        <taxon>Pseudomonadati</taxon>
        <taxon>Pseudomonadota</taxon>
        <taxon>Gammaproteobacteria</taxon>
        <taxon>Oceanospirillales</taxon>
        <taxon>Oceanospirillaceae</taxon>
        <taxon>Marinobacterium</taxon>
    </lineage>
</organism>
<protein>
    <submittedName>
        <fullName evidence="2">Thermonuclease family protein</fullName>
    </submittedName>
</protein>
<reference evidence="2 3" key="1">
    <citation type="submission" date="2021-06" db="EMBL/GenBank/DDBJ databases">
        <title>Bacterium isolated from marine sediment.</title>
        <authorList>
            <person name="Zhu K.-L."/>
            <person name="Du Z.-J."/>
            <person name="Liang Q.-Y."/>
        </authorList>
    </citation>
    <scope>NUCLEOTIDE SEQUENCE [LARGE SCALE GENOMIC DNA]</scope>
    <source>
        <strain evidence="2 3">A346</strain>
    </source>
</reference>
<evidence type="ECO:0000313" key="3">
    <source>
        <dbReference type="Proteomes" id="UP000755551"/>
    </source>
</evidence>